<dbReference type="OrthoDB" id="5979581at2759"/>
<feature type="compositionally biased region" description="Polar residues" evidence="2">
    <location>
        <begin position="368"/>
        <end position="395"/>
    </location>
</feature>
<dbReference type="EnsemblMetazoa" id="PPA12378.1">
    <property type="protein sequence ID" value="PPA12378.1"/>
    <property type="gene ID" value="WBGene00101932"/>
</dbReference>
<evidence type="ECO:0000313" key="4">
    <source>
        <dbReference type="Proteomes" id="UP000005239"/>
    </source>
</evidence>
<proteinExistence type="predicted"/>
<accession>A0A8R1YBG9</accession>
<evidence type="ECO:0000313" key="3">
    <source>
        <dbReference type="EnsemblMetazoa" id="PPA12378.1"/>
    </source>
</evidence>
<dbReference type="FunFam" id="1.10.510.10:FF:002055">
    <property type="entry name" value="Protein kinase"/>
    <property type="match status" value="1"/>
</dbReference>
<feature type="compositionally biased region" description="Basic residues" evidence="2">
    <location>
        <begin position="396"/>
        <end position="408"/>
    </location>
</feature>
<dbReference type="GO" id="GO:0007165">
    <property type="term" value="P:signal transduction"/>
    <property type="evidence" value="ECO:0000318"/>
    <property type="project" value="GO_Central"/>
</dbReference>
<dbReference type="PROSITE" id="PS00108">
    <property type="entry name" value="PROTEIN_KINASE_ST"/>
    <property type="match status" value="1"/>
</dbReference>
<dbReference type="Pfam" id="PF00069">
    <property type="entry name" value="Pkinase"/>
    <property type="match status" value="1"/>
</dbReference>
<feature type="region of interest" description="Disordered" evidence="2">
    <location>
        <begin position="555"/>
        <end position="582"/>
    </location>
</feature>
<keyword evidence="1" id="KW-0175">Coiled coil</keyword>
<dbReference type="Gene3D" id="1.10.510.10">
    <property type="entry name" value="Transferase(Phosphotransferase) domain 1"/>
    <property type="match status" value="1"/>
</dbReference>
<evidence type="ECO:0000256" key="1">
    <source>
        <dbReference type="SAM" id="Coils"/>
    </source>
</evidence>
<dbReference type="InterPro" id="IPR011009">
    <property type="entry name" value="Kinase-like_dom_sf"/>
</dbReference>
<dbReference type="PROSITE" id="PS50011">
    <property type="entry name" value="PROTEIN_KINASE_DOM"/>
    <property type="match status" value="1"/>
</dbReference>
<keyword evidence="4" id="KW-1185">Reference proteome</keyword>
<name>A0A2A6C5V0_PRIPA</name>
<evidence type="ECO:0000256" key="2">
    <source>
        <dbReference type="SAM" id="MobiDB-lite"/>
    </source>
</evidence>
<feature type="coiled-coil region" evidence="1">
    <location>
        <begin position="452"/>
        <end position="479"/>
    </location>
</feature>
<reference evidence="3" key="2">
    <citation type="submission" date="2022-06" db="UniProtKB">
        <authorList>
            <consortium name="EnsemblMetazoa"/>
        </authorList>
    </citation>
    <scope>IDENTIFICATION</scope>
    <source>
        <strain evidence="3">PS312</strain>
    </source>
</reference>
<dbReference type="SMART" id="SM00220">
    <property type="entry name" value="S_TKc"/>
    <property type="match status" value="1"/>
</dbReference>
<protein>
    <submittedName>
        <fullName evidence="3">Protein kinase domain-containing protein</fullName>
    </submittedName>
</protein>
<dbReference type="GO" id="GO:0005524">
    <property type="term" value="F:ATP binding"/>
    <property type="evidence" value="ECO:0007669"/>
    <property type="project" value="InterPro"/>
</dbReference>
<organism evidence="3 4">
    <name type="scientific">Pristionchus pacificus</name>
    <name type="common">Parasitic nematode worm</name>
    <dbReference type="NCBI Taxonomy" id="54126"/>
    <lineage>
        <taxon>Eukaryota</taxon>
        <taxon>Metazoa</taxon>
        <taxon>Ecdysozoa</taxon>
        <taxon>Nematoda</taxon>
        <taxon>Chromadorea</taxon>
        <taxon>Rhabditida</taxon>
        <taxon>Rhabditina</taxon>
        <taxon>Diplogasteromorpha</taxon>
        <taxon>Diplogasteroidea</taxon>
        <taxon>Neodiplogasteridae</taxon>
        <taxon>Pristionchus</taxon>
    </lineage>
</organism>
<dbReference type="GO" id="GO:0005634">
    <property type="term" value="C:nucleus"/>
    <property type="evidence" value="ECO:0000318"/>
    <property type="project" value="GO_Central"/>
</dbReference>
<dbReference type="Proteomes" id="UP000005239">
    <property type="component" value="Unassembled WGS sequence"/>
</dbReference>
<dbReference type="GO" id="GO:0004674">
    <property type="term" value="F:protein serine/threonine kinase activity"/>
    <property type="evidence" value="ECO:0000318"/>
    <property type="project" value="GO_Central"/>
</dbReference>
<dbReference type="InterPro" id="IPR000719">
    <property type="entry name" value="Prot_kinase_dom"/>
</dbReference>
<dbReference type="PANTHER" id="PTHR11909">
    <property type="entry name" value="CASEIN KINASE-RELATED"/>
    <property type="match status" value="1"/>
</dbReference>
<dbReference type="InterPro" id="IPR008271">
    <property type="entry name" value="Ser/Thr_kinase_AS"/>
</dbReference>
<sequence>MARNDRELEDLAGYRPGVIIGGKWKIMELLDEGGFGKVYRVQDLTSPSQYAALKIESTNMEGGSAIKLEKSALERIHREGRKTHVPLLYRSSRRKNICYMIVTLLGDNLRRIKERYYPKGYPLKCWVKVSIQCLYAIKTVHDAGYVHRDIKAPNFVFGHPGDVKKARVVHIIDFGLARQYVLEDPKRKGAFRPRPARPRTDFRGTWLYASPAMHDYVELGRKDDIWSLLYMLMDLLASLPWANIDSLEQIGYMKQKMRDEDLMLNMPPELISLPAHLRSLDVYAKPGYAAIYDMLDAIFRRSKANWRDAYDWENKDMAARNCAAMIADPDPGYRDPRPFFFEDPIAINVGPSKFSPEDLANRNSITRGSTQTQTFEQPSAEKVSQNTFSPINSSMGRKKPQPAKRKSHSANAIMAPYCTVASSSSSSCTDESNHCKSTAAAAVQGKQTLNVLWEAEKRIKKLQEHNRKLIREMSEVEENVNKKYPDLPFARVIESDALRREYDESRWRVRIALKSLAKKAEQMIECALDDQINMLSGIETRLQFNRTAIAKLEKSCRPSRKRNVDSWDSDDEEEEWKRARRQ</sequence>
<dbReference type="SUPFAM" id="SSF56112">
    <property type="entry name" value="Protein kinase-like (PK-like)"/>
    <property type="match status" value="1"/>
</dbReference>
<dbReference type="AlphaFoldDB" id="A0A2A6C5V0"/>
<reference evidence="4" key="1">
    <citation type="journal article" date="2008" name="Nat. Genet.">
        <title>The Pristionchus pacificus genome provides a unique perspective on nematode lifestyle and parasitism.</title>
        <authorList>
            <person name="Dieterich C."/>
            <person name="Clifton S.W."/>
            <person name="Schuster L.N."/>
            <person name="Chinwalla A."/>
            <person name="Delehaunty K."/>
            <person name="Dinkelacker I."/>
            <person name="Fulton L."/>
            <person name="Fulton R."/>
            <person name="Godfrey J."/>
            <person name="Minx P."/>
            <person name="Mitreva M."/>
            <person name="Roeseler W."/>
            <person name="Tian H."/>
            <person name="Witte H."/>
            <person name="Yang S.P."/>
            <person name="Wilson R.K."/>
            <person name="Sommer R.J."/>
        </authorList>
    </citation>
    <scope>NUCLEOTIDE SEQUENCE [LARGE SCALE GENOMIC DNA]</scope>
    <source>
        <strain evidence="4">PS312</strain>
    </source>
</reference>
<dbReference type="GO" id="GO:0005737">
    <property type="term" value="C:cytoplasm"/>
    <property type="evidence" value="ECO:0000318"/>
    <property type="project" value="GO_Central"/>
</dbReference>
<accession>A0A2A6C5V0</accession>
<dbReference type="InterPro" id="IPR050235">
    <property type="entry name" value="CK1_Ser-Thr_kinase"/>
</dbReference>
<feature type="region of interest" description="Disordered" evidence="2">
    <location>
        <begin position="368"/>
        <end position="409"/>
    </location>
</feature>
<gene>
    <name evidence="3" type="primary">WBGene00101932</name>
</gene>